<organism evidence="1 2">
    <name type="scientific">Arachis hypogaea</name>
    <name type="common">Peanut</name>
    <dbReference type="NCBI Taxonomy" id="3818"/>
    <lineage>
        <taxon>Eukaryota</taxon>
        <taxon>Viridiplantae</taxon>
        <taxon>Streptophyta</taxon>
        <taxon>Embryophyta</taxon>
        <taxon>Tracheophyta</taxon>
        <taxon>Spermatophyta</taxon>
        <taxon>Magnoliopsida</taxon>
        <taxon>eudicotyledons</taxon>
        <taxon>Gunneridae</taxon>
        <taxon>Pentapetalae</taxon>
        <taxon>rosids</taxon>
        <taxon>fabids</taxon>
        <taxon>Fabales</taxon>
        <taxon>Fabaceae</taxon>
        <taxon>Papilionoideae</taxon>
        <taxon>50 kb inversion clade</taxon>
        <taxon>dalbergioids sensu lato</taxon>
        <taxon>Dalbergieae</taxon>
        <taxon>Pterocarpus clade</taxon>
        <taxon>Arachis</taxon>
    </lineage>
</organism>
<name>A0A445CCL6_ARAHY</name>
<gene>
    <name evidence="1" type="ORF">Ahy_A07g034742</name>
</gene>
<evidence type="ECO:0000313" key="1">
    <source>
        <dbReference type="EMBL" id="RYR48685.1"/>
    </source>
</evidence>
<reference evidence="1 2" key="1">
    <citation type="submission" date="2019-01" db="EMBL/GenBank/DDBJ databases">
        <title>Sequencing of cultivated peanut Arachis hypogaea provides insights into genome evolution and oil improvement.</title>
        <authorList>
            <person name="Chen X."/>
        </authorList>
    </citation>
    <scope>NUCLEOTIDE SEQUENCE [LARGE SCALE GENOMIC DNA]</scope>
    <source>
        <strain evidence="2">cv. Fuhuasheng</strain>
        <tissue evidence="1">Leaves</tissue>
    </source>
</reference>
<protein>
    <submittedName>
        <fullName evidence="1">Uncharacterized protein</fullName>
    </submittedName>
</protein>
<dbReference type="EMBL" id="SDMP01000007">
    <property type="protein sequence ID" value="RYR48685.1"/>
    <property type="molecule type" value="Genomic_DNA"/>
</dbReference>
<comment type="caution">
    <text evidence="1">The sequence shown here is derived from an EMBL/GenBank/DDBJ whole genome shotgun (WGS) entry which is preliminary data.</text>
</comment>
<dbReference type="AlphaFoldDB" id="A0A445CCL6"/>
<evidence type="ECO:0000313" key="2">
    <source>
        <dbReference type="Proteomes" id="UP000289738"/>
    </source>
</evidence>
<accession>A0A445CCL6</accession>
<proteinExistence type="predicted"/>
<dbReference type="Proteomes" id="UP000289738">
    <property type="component" value="Chromosome A07"/>
</dbReference>
<keyword evidence="2" id="KW-1185">Reference proteome</keyword>
<sequence>MDSASTAGLRPPCLGCTDVSVGLRIGM</sequence>